<proteinExistence type="predicted"/>
<dbReference type="RefSeq" id="WP_216801213.1">
    <property type="nucleotide sequence ID" value="NZ_CP076723.1"/>
</dbReference>
<keyword evidence="2" id="KW-1185">Reference proteome</keyword>
<name>A0ABX8J814_9BACT</name>
<protein>
    <submittedName>
        <fullName evidence="1">Uncharacterized protein</fullName>
    </submittedName>
</protein>
<dbReference type="EMBL" id="CP076723">
    <property type="protein sequence ID" value="QWV94473.1"/>
    <property type="molecule type" value="Genomic_DNA"/>
</dbReference>
<organism evidence="1 2">
    <name type="scientific">Geomonas oryzisoli</name>
    <dbReference type="NCBI Taxonomy" id="2847992"/>
    <lineage>
        <taxon>Bacteria</taxon>
        <taxon>Pseudomonadati</taxon>
        <taxon>Thermodesulfobacteriota</taxon>
        <taxon>Desulfuromonadia</taxon>
        <taxon>Geobacterales</taxon>
        <taxon>Geobacteraceae</taxon>
        <taxon>Geomonas</taxon>
    </lineage>
</organism>
<dbReference type="Proteomes" id="UP000683557">
    <property type="component" value="Chromosome"/>
</dbReference>
<sequence length="52" mass="5954">MAELTSQFPAKASTMRLFGELYHTEGGKDPFVLVHFREQAVKLTLVLLKYLK</sequence>
<gene>
    <name evidence="1" type="ORF">KP004_04610</name>
</gene>
<evidence type="ECO:0000313" key="2">
    <source>
        <dbReference type="Proteomes" id="UP000683557"/>
    </source>
</evidence>
<evidence type="ECO:0000313" key="1">
    <source>
        <dbReference type="EMBL" id="QWV94473.1"/>
    </source>
</evidence>
<reference evidence="1 2" key="1">
    <citation type="submission" date="2021-06" db="EMBL/GenBank/DDBJ databases">
        <title>Gemonas diversity in paddy soil.</title>
        <authorList>
            <person name="Liu G."/>
        </authorList>
    </citation>
    <scope>NUCLEOTIDE SEQUENCE [LARGE SCALE GENOMIC DNA]</scope>
    <source>
        <strain evidence="1 2">RG10</strain>
    </source>
</reference>
<accession>A0ABX8J814</accession>